<evidence type="ECO:0000313" key="2">
    <source>
        <dbReference type="EMBL" id="MBM3332955.1"/>
    </source>
</evidence>
<dbReference type="InterPro" id="IPR041049">
    <property type="entry name" value="DUF5615"/>
</dbReference>
<sequence length="127" mass="14135">MKFKLDENFGTRAQHLFQAAGHDVSTVGGQDLCGSPDRRIFEICGREGRCLVTLDIDFGDVTRFPPDRSAGVVVLRLPRNPTLPVLESLVGTFLRALGDRPLVGRLWMVEPGRIRVHQTEAEINLPE</sequence>
<reference evidence="2" key="1">
    <citation type="submission" date="2019-03" db="EMBL/GenBank/DDBJ databases">
        <title>Lake Tanganyika Metagenome-Assembled Genomes (MAGs).</title>
        <authorList>
            <person name="Tran P."/>
        </authorList>
    </citation>
    <scope>NUCLEOTIDE SEQUENCE</scope>
    <source>
        <strain evidence="2">K_DeepCast_150m_m2_040</strain>
    </source>
</reference>
<feature type="domain" description="DUF5615" evidence="1">
    <location>
        <begin position="1"/>
        <end position="110"/>
    </location>
</feature>
<comment type="caution">
    <text evidence="2">The sequence shown here is derived from an EMBL/GenBank/DDBJ whole genome shotgun (WGS) entry which is preliminary data.</text>
</comment>
<gene>
    <name evidence="2" type="ORF">FJY68_14105</name>
</gene>
<proteinExistence type="predicted"/>
<evidence type="ECO:0000313" key="3">
    <source>
        <dbReference type="Proteomes" id="UP000779900"/>
    </source>
</evidence>
<dbReference type="AlphaFoldDB" id="A0A938BSU7"/>
<accession>A0A938BSU7</accession>
<dbReference type="EMBL" id="VGIR01000186">
    <property type="protein sequence ID" value="MBM3332955.1"/>
    <property type="molecule type" value="Genomic_DNA"/>
</dbReference>
<dbReference type="Proteomes" id="UP000779900">
    <property type="component" value="Unassembled WGS sequence"/>
</dbReference>
<name>A0A938BSU7_UNCW3</name>
<evidence type="ECO:0000259" key="1">
    <source>
        <dbReference type="Pfam" id="PF18480"/>
    </source>
</evidence>
<dbReference type="Pfam" id="PF18480">
    <property type="entry name" value="DUF5615"/>
    <property type="match status" value="1"/>
</dbReference>
<organism evidence="2 3">
    <name type="scientific">candidate division WOR-3 bacterium</name>
    <dbReference type="NCBI Taxonomy" id="2052148"/>
    <lineage>
        <taxon>Bacteria</taxon>
        <taxon>Bacteria division WOR-3</taxon>
    </lineage>
</organism>
<protein>
    <recommendedName>
        <fullName evidence="1">DUF5615 domain-containing protein</fullName>
    </recommendedName>
</protein>